<sequence>MFLVDEIDELKALLTRSGSTLSSILRSAFTAEGLGFSYRTASSQHLGAGTYRLTLVANVQPARAGALLDDPHGGMLQRFMWFPSTDPRLTFDTPLMPTPLTLPPHSAWQYPRELKVPYIVKHLIKDTHLKSNRGEESPLNSHALFAREKFAFALAVLDGRDEMTEEDWRLAGVASRVSEHTREWVIQEWESATEAESVREGKKNGQKQFAANQERSHQERVLRNSRRQQIIEKIAACGHAGLTRDELLHKFHSRYRDMLGPLFDGMVEDGILVRNSQDERRYVMADEDES</sequence>
<dbReference type="EMBL" id="LKTM01000381">
    <property type="protein sequence ID" value="KQH75305.1"/>
    <property type="molecule type" value="Genomic_DNA"/>
</dbReference>
<accession>A0A0Q2LG31</accession>
<reference evidence="2 3" key="1">
    <citation type="submission" date="2015-10" db="EMBL/GenBank/DDBJ databases">
        <title>Mycobacterium gordonae draft genome assembly.</title>
        <authorList>
            <person name="Ustinova V."/>
            <person name="Smirnova T."/>
            <person name="Blagodatskikh K."/>
            <person name="Varlamov D."/>
            <person name="Larionova E."/>
            <person name="Chernousova L."/>
        </authorList>
    </citation>
    <scope>NUCLEOTIDE SEQUENCE [LARGE SCALE GENOMIC DNA]</scope>
    <source>
        <strain evidence="2 3">CTRI 14-8773</strain>
    </source>
</reference>
<evidence type="ECO:0000313" key="3">
    <source>
        <dbReference type="Proteomes" id="UP000051677"/>
    </source>
</evidence>
<name>A0A0Q2LG31_MYCGO</name>
<dbReference type="Proteomes" id="UP000051677">
    <property type="component" value="Unassembled WGS sequence"/>
</dbReference>
<gene>
    <name evidence="2" type="ORF">AO501_29815</name>
</gene>
<organism evidence="2 3">
    <name type="scientific">Mycobacterium gordonae</name>
    <dbReference type="NCBI Taxonomy" id="1778"/>
    <lineage>
        <taxon>Bacteria</taxon>
        <taxon>Bacillati</taxon>
        <taxon>Actinomycetota</taxon>
        <taxon>Actinomycetes</taxon>
        <taxon>Mycobacteriales</taxon>
        <taxon>Mycobacteriaceae</taxon>
        <taxon>Mycobacterium</taxon>
    </lineage>
</organism>
<protein>
    <submittedName>
        <fullName evidence="2">Uncharacterized protein</fullName>
    </submittedName>
</protein>
<proteinExistence type="predicted"/>
<comment type="caution">
    <text evidence="2">The sequence shown here is derived from an EMBL/GenBank/DDBJ whole genome shotgun (WGS) entry which is preliminary data.</text>
</comment>
<evidence type="ECO:0000256" key="1">
    <source>
        <dbReference type="SAM" id="MobiDB-lite"/>
    </source>
</evidence>
<dbReference type="AlphaFoldDB" id="A0A0Q2LG31"/>
<evidence type="ECO:0000313" key="2">
    <source>
        <dbReference type="EMBL" id="KQH75305.1"/>
    </source>
</evidence>
<feature type="region of interest" description="Disordered" evidence="1">
    <location>
        <begin position="197"/>
        <end position="222"/>
    </location>
</feature>